<proteinExistence type="predicted"/>
<dbReference type="EMBL" id="BPLR01010183">
    <property type="protein sequence ID" value="GIY37575.1"/>
    <property type="molecule type" value="Genomic_DNA"/>
</dbReference>
<evidence type="ECO:0000313" key="1">
    <source>
        <dbReference type="EMBL" id="GIY37575.1"/>
    </source>
</evidence>
<protein>
    <submittedName>
        <fullName evidence="1">Uncharacterized protein</fullName>
    </submittedName>
</protein>
<accession>A0AAV4SU08</accession>
<gene>
    <name evidence="1" type="ORF">CEXT_697411</name>
</gene>
<name>A0AAV4SU08_CAEEX</name>
<dbReference type="AlphaFoldDB" id="A0AAV4SU08"/>
<sequence length="102" mass="12004">MATKFTQGAFDLAQTCLINRKVSSQHRYEKTARSIEENGHRYFPPQFMQQQRLEEDLLILHQAKIEQLQEQGTFTMEGDGEISGAWAFFFTQQIGRKYTDRR</sequence>
<evidence type="ECO:0000313" key="2">
    <source>
        <dbReference type="Proteomes" id="UP001054945"/>
    </source>
</evidence>
<dbReference type="Proteomes" id="UP001054945">
    <property type="component" value="Unassembled WGS sequence"/>
</dbReference>
<organism evidence="1 2">
    <name type="scientific">Caerostris extrusa</name>
    <name type="common">Bark spider</name>
    <name type="synonym">Caerostris bankana</name>
    <dbReference type="NCBI Taxonomy" id="172846"/>
    <lineage>
        <taxon>Eukaryota</taxon>
        <taxon>Metazoa</taxon>
        <taxon>Ecdysozoa</taxon>
        <taxon>Arthropoda</taxon>
        <taxon>Chelicerata</taxon>
        <taxon>Arachnida</taxon>
        <taxon>Araneae</taxon>
        <taxon>Araneomorphae</taxon>
        <taxon>Entelegynae</taxon>
        <taxon>Araneoidea</taxon>
        <taxon>Araneidae</taxon>
        <taxon>Caerostris</taxon>
    </lineage>
</organism>
<reference evidence="1 2" key="1">
    <citation type="submission" date="2021-06" db="EMBL/GenBank/DDBJ databases">
        <title>Caerostris extrusa draft genome.</title>
        <authorList>
            <person name="Kono N."/>
            <person name="Arakawa K."/>
        </authorList>
    </citation>
    <scope>NUCLEOTIDE SEQUENCE [LARGE SCALE GENOMIC DNA]</scope>
</reference>
<comment type="caution">
    <text evidence="1">The sequence shown here is derived from an EMBL/GenBank/DDBJ whole genome shotgun (WGS) entry which is preliminary data.</text>
</comment>
<keyword evidence="2" id="KW-1185">Reference proteome</keyword>